<dbReference type="FunFam" id="1.20.1270.10:FF:000018">
    <property type="entry name" value="heat shock 70 kDa protein 4 isoform X1"/>
    <property type="match status" value="1"/>
</dbReference>
<dbReference type="FunFam" id="3.30.420.40:FF:000767">
    <property type="entry name" value="Heat shock protein 70 (HSP70)-4, putative"/>
    <property type="match status" value="2"/>
</dbReference>
<dbReference type="GO" id="GO:0140662">
    <property type="term" value="F:ATP-dependent protein folding chaperone"/>
    <property type="evidence" value="ECO:0007669"/>
    <property type="project" value="InterPro"/>
</dbReference>
<feature type="compositionally biased region" description="Basic and acidic residues" evidence="4">
    <location>
        <begin position="670"/>
        <end position="681"/>
    </location>
</feature>
<dbReference type="GO" id="GO:0005829">
    <property type="term" value="C:cytosol"/>
    <property type="evidence" value="ECO:0007669"/>
    <property type="project" value="TreeGrafter"/>
</dbReference>
<dbReference type="GO" id="GO:0005634">
    <property type="term" value="C:nucleus"/>
    <property type="evidence" value="ECO:0007669"/>
    <property type="project" value="TreeGrafter"/>
</dbReference>
<keyword evidence="2" id="KW-0547">Nucleotide-binding</keyword>
<reference evidence="5" key="1">
    <citation type="submission" date="2025-08" db="UniProtKB">
        <authorList>
            <consortium name="Ensembl"/>
        </authorList>
    </citation>
    <scope>IDENTIFICATION</scope>
</reference>
<dbReference type="FunFam" id="3.90.640.10:FF:000004">
    <property type="entry name" value="Heat shock 70 kDa protein 4"/>
    <property type="match status" value="1"/>
</dbReference>
<proteinExistence type="inferred from homology"/>
<evidence type="ECO:0000313" key="5">
    <source>
        <dbReference type="Ensembl" id="ENSBJAP00000015898.1"/>
    </source>
</evidence>
<reference evidence="5" key="2">
    <citation type="submission" date="2025-09" db="UniProtKB">
        <authorList>
            <consortium name="Ensembl"/>
        </authorList>
    </citation>
    <scope>IDENTIFICATION</scope>
</reference>
<accession>A0A8C0BFU2</accession>
<dbReference type="InterPro" id="IPR029047">
    <property type="entry name" value="HSP70_peptide-bd_sf"/>
</dbReference>
<dbReference type="FunFam" id="1.20.1270.10:FF:000002">
    <property type="entry name" value="Heat shock 70 kDa protein 4"/>
    <property type="match status" value="1"/>
</dbReference>
<dbReference type="PRINTS" id="PR00301">
    <property type="entry name" value="HEATSHOCK70"/>
</dbReference>
<feature type="region of interest" description="Disordered" evidence="4">
    <location>
        <begin position="666"/>
        <end position="724"/>
    </location>
</feature>
<evidence type="ECO:0000256" key="4">
    <source>
        <dbReference type="SAM" id="MobiDB-lite"/>
    </source>
</evidence>
<dbReference type="Proteomes" id="UP000694555">
    <property type="component" value="Unplaced"/>
</dbReference>
<keyword evidence="3" id="KW-0067">ATP-binding</keyword>
<dbReference type="InterPro" id="IPR013126">
    <property type="entry name" value="Hsp_70_fam"/>
</dbReference>
<evidence type="ECO:0000256" key="1">
    <source>
        <dbReference type="ARBA" id="ARBA00007381"/>
    </source>
</evidence>
<dbReference type="PROSITE" id="PS00329">
    <property type="entry name" value="HSP70_2"/>
    <property type="match status" value="1"/>
</dbReference>
<organism evidence="5 6">
    <name type="scientific">Buteo japonicus</name>
    <dbReference type="NCBI Taxonomy" id="224669"/>
    <lineage>
        <taxon>Eukaryota</taxon>
        <taxon>Metazoa</taxon>
        <taxon>Chordata</taxon>
        <taxon>Craniata</taxon>
        <taxon>Vertebrata</taxon>
        <taxon>Euteleostomi</taxon>
        <taxon>Archelosauria</taxon>
        <taxon>Archosauria</taxon>
        <taxon>Dinosauria</taxon>
        <taxon>Saurischia</taxon>
        <taxon>Theropoda</taxon>
        <taxon>Coelurosauria</taxon>
        <taxon>Aves</taxon>
        <taxon>Neognathae</taxon>
        <taxon>Neoaves</taxon>
        <taxon>Telluraves</taxon>
        <taxon>Accipitrimorphae</taxon>
        <taxon>Accipitriformes</taxon>
        <taxon>Accipitridae</taxon>
        <taxon>Accipitrinae</taxon>
        <taxon>Buteo</taxon>
    </lineage>
</organism>
<evidence type="ECO:0000256" key="2">
    <source>
        <dbReference type="ARBA" id="ARBA00022741"/>
    </source>
</evidence>
<feature type="compositionally biased region" description="Low complexity" evidence="4">
    <location>
        <begin position="696"/>
        <end position="713"/>
    </location>
</feature>
<dbReference type="Gene3D" id="3.90.640.10">
    <property type="entry name" value="Actin, Chain A, domain 4"/>
    <property type="match status" value="1"/>
</dbReference>
<dbReference type="AlphaFoldDB" id="A0A8C0BFU2"/>
<keyword evidence="6" id="KW-1185">Reference proteome</keyword>
<dbReference type="InterPro" id="IPR029048">
    <property type="entry name" value="HSP70_C_sf"/>
</dbReference>
<evidence type="ECO:0000256" key="3">
    <source>
        <dbReference type="ARBA" id="ARBA00022840"/>
    </source>
</evidence>
<protein>
    <submittedName>
        <fullName evidence="5">Heat shock protein family A (Hsp70) member 4</fullName>
    </submittedName>
</protein>
<dbReference type="FunFam" id="3.30.420.40:FF:000171">
    <property type="entry name" value="Heat shock 70 kDa protein 4"/>
    <property type="match status" value="1"/>
</dbReference>
<dbReference type="PROSITE" id="PS01036">
    <property type="entry name" value="HSP70_3"/>
    <property type="match status" value="1"/>
</dbReference>
<dbReference type="InterPro" id="IPR043129">
    <property type="entry name" value="ATPase_NBD"/>
</dbReference>
<name>A0A8C0BFU2_9AVES</name>
<dbReference type="SUPFAM" id="SSF53067">
    <property type="entry name" value="Actin-like ATPase domain"/>
    <property type="match status" value="2"/>
</dbReference>
<comment type="similarity">
    <text evidence="1">Belongs to the heat shock protein 70 family.</text>
</comment>
<dbReference type="Gene3D" id="3.30.420.40">
    <property type="match status" value="2"/>
</dbReference>
<dbReference type="Gene3D" id="1.20.1270.10">
    <property type="match status" value="2"/>
</dbReference>
<feature type="compositionally biased region" description="Low complexity" evidence="4">
    <location>
        <begin position="445"/>
        <end position="456"/>
    </location>
</feature>
<feature type="region of interest" description="Disordered" evidence="4">
    <location>
        <begin position="414"/>
        <end position="456"/>
    </location>
</feature>
<dbReference type="Gene3D" id="2.60.34.10">
    <property type="entry name" value="Substrate Binding Domain Of DNAk, Chain A, domain 1"/>
    <property type="match status" value="1"/>
</dbReference>
<dbReference type="InterPro" id="IPR018181">
    <property type="entry name" value="Heat_shock_70_CS"/>
</dbReference>
<sequence length="724" mass="81617">RAFSDPFVQAEKASLAYELVQLPTGSTGIKVPCFYTDAERRSVMDATQIAGLNCLRLINETTAVALAYGIYKQDLPALEEKPRNVVFVDMGHSAYQVSVCAFNKGKLKVLATSFDTTLGGRKFDEMLVEYFCEEFGKKYKLDIKSKIRALLRLYQECEKLKKLMSANASDLPMNIECFMNDIDVSGTMNRNKFLEMCDGLLARVEPPLRSVLEQAKLKKEDIYAVEIVGGTTRIPAVKEKISKFFGKEVSTTLNADEAVARGCALQCAILSPAFKVREFSITDLIPYPISLRWNSPAEEGDCEVFPKNHAAPFSKVLTFYRKEPFTLEAYYSSPKELPYPDPAIAHFLVQKVTPQTDGSSSKVKVKVRVNIHGIFSVSSASLVEVHKSDENEEPMETDQHAKEEEVIDLIQQKPEEQQQAQPENKAESEEMETSQADSKDKKVDQPPQAKKAKVKTTTVDLPIENQLVWQIGKDMLNLFIENEGKMIMQDKLEKERNDAKNAVEEYVYDMRDKLCGIYEKFVSEDDRNSFTLKLEDTENWLYEDGEDQPKQIYIDKLMELKTLGQPIQARFQESEERPKAFDDLGKQIQQYMKTVHAFKAKDEQYDHLDEADVAKVEKSANEAMEWMNNKLNLQNKRSLTLDPVIKAKDIQAKTKELTSICNPIVTKPKPKVELPKEEQKPTEPNGPVEGQGEANGGSQAAEQSAAAAAAPTATEKKLPEMDID</sequence>
<dbReference type="SUPFAM" id="SSF100920">
    <property type="entry name" value="Heat shock protein 70kD (HSP70), peptide-binding domain"/>
    <property type="match status" value="1"/>
</dbReference>
<dbReference type="GO" id="GO:0005524">
    <property type="term" value="F:ATP binding"/>
    <property type="evidence" value="ECO:0007669"/>
    <property type="project" value="UniProtKB-KW"/>
</dbReference>
<dbReference type="PANTHER" id="PTHR45639:SF6">
    <property type="entry name" value="HEAT SHOCK 70 KDA PROTEIN 4"/>
    <property type="match status" value="1"/>
</dbReference>
<feature type="compositionally biased region" description="Basic and acidic residues" evidence="4">
    <location>
        <begin position="714"/>
        <end position="724"/>
    </location>
</feature>
<dbReference type="Pfam" id="PF00012">
    <property type="entry name" value="HSP70"/>
    <property type="match status" value="2"/>
</dbReference>
<dbReference type="SUPFAM" id="SSF100934">
    <property type="entry name" value="Heat shock protein 70kD (HSP70), C-terminal subdomain"/>
    <property type="match status" value="2"/>
</dbReference>
<dbReference type="Ensembl" id="ENSBJAT00000016335.1">
    <property type="protein sequence ID" value="ENSBJAP00000015898.1"/>
    <property type="gene ID" value="ENSBJAG00000009456.1"/>
</dbReference>
<evidence type="ECO:0000313" key="6">
    <source>
        <dbReference type="Proteomes" id="UP000694555"/>
    </source>
</evidence>
<dbReference type="PANTHER" id="PTHR45639">
    <property type="entry name" value="HSC70CB, ISOFORM G-RELATED"/>
    <property type="match status" value="1"/>
</dbReference>